<dbReference type="GO" id="GO:0031419">
    <property type="term" value="F:cobalamin binding"/>
    <property type="evidence" value="ECO:0007669"/>
    <property type="project" value="InterPro"/>
</dbReference>
<evidence type="ECO:0000313" key="8">
    <source>
        <dbReference type="EMBL" id="OGZ37093.1"/>
    </source>
</evidence>
<dbReference type="InterPro" id="IPR051198">
    <property type="entry name" value="BchE-like"/>
</dbReference>
<dbReference type="SFLD" id="SFLDG01082">
    <property type="entry name" value="B12-binding_domain_containing"/>
    <property type="match status" value="1"/>
</dbReference>
<dbReference type="STRING" id="1801997.A3J64_01100"/>
<comment type="cofactor">
    <cofactor evidence="1">
        <name>[4Fe-4S] cluster</name>
        <dbReference type="ChEBI" id="CHEBI:49883"/>
    </cofactor>
</comment>
<dbReference type="CDD" id="cd02068">
    <property type="entry name" value="radical_SAM_B12_BD"/>
    <property type="match status" value="1"/>
</dbReference>
<dbReference type="Proteomes" id="UP000177061">
    <property type="component" value="Unassembled WGS sequence"/>
</dbReference>
<dbReference type="PANTHER" id="PTHR43409">
    <property type="entry name" value="ANAEROBIC MAGNESIUM-PROTOPORPHYRIN IX MONOMETHYL ESTER CYCLASE-RELATED"/>
    <property type="match status" value="1"/>
</dbReference>
<evidence type="ECO:0000259" key="7">
    <source>
        <dbReference type="PROSITE" id="PS51918"/>
    </source>
</evidence>
<dbReference type="SFLD" id="SFLDS00029">
    <property type="entry name" value="Radical_SAM"/>
    <property type="match status" value="1"/>
</dbReference>
<dbReference type="EMBL" id="MHNB01000015">
    <property type="protein sequence ID" value="OGZ37093.1"/>
    <property type="molecule type" value="Genomic_DNA"/>
</dbReference>
<organism evidence="8 9">
    <name type="scientific">Candidatus Portnoybacteria bacterium RIFCSPHIGHO2_12_FULL_38_9</name>
    <dbReference type="NCBI Taxonomy" id="1801997"/>
    <lineage>
        <taxon>Bacteria</taxon>
        <taxon>Candidatus Portnoyibacteriota</taxon>
    </lineage>
</organism>
<dbReference type="SFLD" id="SFLDG01123">
    <property type="entry name" value="methyltransferase_(Class_B)"/>
    <property type="match status" value="1"/>
</dbReference>
<keyword evidence="5" id="KW-0411">Iron-sulfur</keyword>
<evidence type="ECO:0000256" key="1">
    <source>
        <dbReference type="ARBA" id="ARBA00001966"/>
    </source>
</evidence>
<dbReference type="GO" id="GO:0046872">
    <property type="term" value="F:metal ion binding"/>
    <property type="evidence" value="ECO:0007669"/>
    <property type="project" value="UniProtKB-KW"/>
</dbReference>
<dbReference type="Pfam" id="PF02310">
    <property type="entry name" value="B12-binding"/>
    <property type="match status" value="1"/>
</dbReference>
<dbReference type="Pfam" id="PF04055">
    <property type="entry name" value="Radical_SAM"/>
    <property type="match status" value="1"/>
</dbReference>
<dbReference type="InterPro" id="IPR058240">
    <property type="entry name" value="rSAM_sf"/>
</dbReference>
<evidence type="ECO:0000256" key="3">
    <source>
        <dbReference type="ARBA" id="ARBA00022723"/>
    </source>
</evidence>
<evidence type="ECO:0000256" key="5">
    <source>
        <dbReference type="ARBA" id="ARBA00023014"/>
    </source>
</evidence>
<dbReference type="SMART" id="SM00729">
    <property type="entry name" value="Elp3"/>
    <property type="match status" value="1"/>
</dbReference>
<feature type="domain" description="B12-binding" evidence="6">
    <location>
        <begin position="1"/>
        <end position="142"/>
    </location>
</feature>
<dbReference type="Gene3D" id="3.40.50.280">
    <property type="entry name" value="Cobalamin-binding domain"/>
    <property type="match status" value="1"/>
</dbReference>
<keyword evidence="4" id="KW-0408">Iron</keyword>
<name>A0A1G2FGB9_9BACT</name>
<proteinExistence type="predicted"/>
<sequence>MKVVLATAPRALGEIEMAGLPFLSVSYVASYLEKFGPHQMGIIDAHSDNLTAEETVNKILSFNPEAAGLTATTHNRLQAIAVIKRLKVKKPSLLIIVGGPHFSLSAQDALKVVPEIDCVIRREGEITAKELLDVWPDQKKLKSVLGITYRDFSGRIIENPDRPFIRNWSELPFPAWHLYDLSKYQKKIHGTDFRTIGVISARGCPNLCTFCANAAYGKSMLRLRQPKDFVNELEFLNKEYGFEGFNFWDDTLTVVKSHVMNICQEILSRGLDIKWYARARVNTVDKEMIETMKKAGCVRISFGIESGSPRMLKVIKKNITLEQARKAVELSFQAGLIVSLNFIVNLPTETAIDLKMTADLIKEFNQLPNVQANYGFLLIYPGTEVESFAKENGLLSQDFSWNSYYHGEKSRITGEDPSVPYLEWPGMELEKTKALMVKNLMTKNDIFRKGWQKFKKVKSFKEFKDLLKTGLKYMRV</sequence>
<dbReference type="SUPFAM" id="SSF102114">
    <property type="entry name" value="Radical SAM enzymes"/>
    <property type="match status" value="1"/>
</dbReference>
<dbReference type="InterPro" id="IPR023404">
    <property type="entry name" value="rSAM_horseshoe"/>
</dbReference>
<evidence type="ECO:0000256" key="4">
    <source>
        <dbReference type="ARBA" id="ARBA00023004"/>
    </source>
</evidence>
<protein>
    <submittedName>
        <fullName evidence="8">Uncharacterized protein</fullName>
    </submittedName>
</protein>
<accession>A0A1G2FGB9</accession>
<dbReference type="InterPro" id="IPR007197">
    <property type="entry name" value="rSAM"/>
</dbReference>
<dbReference type="PANTHER" id="PTHR43409:SF16">
    <property type="entry name" value="SLR0320 PROTEIN"/>
    <property type="match status" value="1"/>
</dbReference>
<dbReference type="InterPro" id="IPR034466">
    <property type="entry name" value="Methyltransferase_Class_B"/>
</dbReference>
<dbReference type="AlphaFoldDB" id="A0A1G2FGB9"/>
<dbReference type="GO" id="GO:0005829">
    <property type="term" value="C:cytosol"/>
    <property type="evidence" value="ECO:0007669"/>
    <property type="project" value="TreeGrafter"/>
</dbReference>
<reference evidence="8 9" key="1">
    <citation type="journal article" date="2016" name="Nat. Commun.">
        <title>Thousands of microbial genomes shed light on interconnected biogeochemical processes in an aquifer system.</title>
        <authorList>
            <person name="Anantharaman K."/>
            <person name="Brown C.T."/>
            <person name="Hug L.A."/>
            <person name="Sharon I."/>
            <person name="Castelle C.J."/>
            <person name="Probst A.J."/>
            <person name="Thomas B.C."/>
            <person name="Singh A."/>
            <person name="Wilkins M.J."/>
            <person name="Karaoz U."/>
            <person name="Brodie E.L."/>
            <person name="Williams K.H."/>
            <person name="Hubbard S.S."/>
            <person name="Banfield J.F."/>
        </authorList>
    </citation>
    <scope>NUCLEOTIDE SEQUENCE [LARGE SCALE GENOMIC DNA]</scope>
</reference>
<evidence type="ECO:0000259" key="6">
    <source>
        <dbReference type="PROSITE" id="PS51332"/>
    </source>
</evidence>
<keyword evidence="2" id="KW-0949">S-adenosyl-L-methionine</keyword>
<dbReference type="CDD" id="cd01335">
    <property type="entry name" value="Radical_SAM"/>
    <property type="match status" value="1"/>
</dbReference>
<gene>
    <name evidence="8" type="ORF">A3J64_01100</name>
</gene>
<evidence type="ECO:0000313" key="9">
    <source>
        <dbReference type="Proteomes" id="UP000177061"/>
    </source>
</evidence>
<dbReference type="InterPro" id="IPR006158">
    <property type="entry name" value="Cobalamin-bd"/>
</dbReference>
<dbReference type="GO" id="GO:0051539">
    <property type="term" value="F:4 iron, 4 sulfur cluster binding"/>
    <property type="evidence" value="ECO:0007669"/>
    <property type="project" value="UniProtKB-KW"/>
</dbReference>
<dbReference type="PROSITE" id="PS51918">
    <property type="entry name" value="RADICAL_SAM"/>
    <property type="match status" value="1"/>
</dbReference>
<dbReference type="PROSITE" id="PS51332">
    <property type="entry name" value="B12_BINDING"/>
    <property type="match status" value="1"/>
</dbReference>
<comment type="caution">
    <text evidence="8">The sequence shown here is derived from an EMBL/GenBank/DDBJ whole genome shotgun (WGS) entry which is preliminary data.</text>
</comment>
<keyword evidence="3" id="KW-0479">Metal-binding</keyword>
<dbReference type="SUPFAM" id="SSF52242">
    <property type="entry name" value="Cobalamin (vitamin B12)-binding domain"/>
    <property type="match status" value="1"/>
</dbReference>
<dbReference type="GO" id="GO:0003824">
    <property type="term" value="F:catalytic activity"/>
    <property type="evidence" value="ECO:0007669"/>
    <property type="project" value="InterPro"/>
</dbReference>
<evidence type="ECO:0000256" key="2">
    <source>
        <dbReference type="ARBA" id="ARBA00022691"/>
    </source>
</evidence>
<feature type="domain" description="Radical SAM core" evidence="7">
    <location>
        <begin position="190"/>
        <end position="408"/>
    </location>
</feature>
<dbReference type="Gene3D" id="3.80.30.20">
    <property type="entry name" value="tm_1862 like domain"/>
    <property type="match status" value="1"/>
</dbReference>
<dbReference type="InterPro" id="IPR006638">
    <property type="entry name" value="Elp3/MiaA/NifB-like_rSAM"/>
</dbReference>
<dbReference type="InterPro" id="IPR036724">
    <property type="entry name" value="Cobalamin-bd_sf"/>
</dbReference>